<dbReference type="GO" id="GO:0008270">
    <property type="term" value="F:zinc ion binding"/>
    <property type="evidence" value="ECO:0007669"/>
    <property type="project" value="UniProtKB-KW"/>
</dbReference>
<keyword evidence="5" id="KW-0862">Zinc</keyword>
<evidence type="ECO:0000256" key="5">
    <source>
        <dbReference type="ARBA" id="ARBA00022833"/>
    </source>
</evidence>
<keyword evidence="2" id="KW-0479">Metal-binding</keyword>
<dbReference type="InterPro" id="IPR051059">
    <property type="entry name" value="VerF-like"/>
</dbReference>
<reference evidence="10" key="1">
    <citation type="journal article" date="2022" name="IScience">
        <title>Evolution of zygomycete secretomes and the origins of terrestrial fungal ecologies.</title>
        <authorList>
            <person name="Chang Y."/>
            <person name="Wang Y."/>
            <person name="Mondo S."/>
            <person name="Ahrendt S."/>
            <person name="Andreopoulos W."/>
            <person name="Barry K."/>
            <person name="Beard J."/>
            <person name="Benny G.L."/>
            <person name="Blankenship S."/>
            <person name="Bonito G."/>
            <person name="Cuomo C."/>
            <person name="Desiro A."/>
            <person name="Gervers K.A."/>
            <person name="Hundley H."/>
            <person name="Kuo A."/>
            <person name="LaButti K."/>
            <person name="Lang B.F."/>
            <person name="Lipzen A."/>
            <person name="O'Donnell K."/>
            <person name="Pangilinan J."/>
            <person name="Reynolds N."/>
            <person name="Sandor L."/>
            <person name="Smith M.E."/>
            <person name="Tsang A."/>
            <person name="Grigoriev I.V."/>
            <person name="Stajich J.E."/>
            <person name="Spatafora J.W."/>
        </authorList>
    </citation>
    <scope>NUCLEOTIDE SEQUENCE</scope>
    <source>
        <strain evidence="10">RSA 2281</strain>
    </source>
</reference>
<proteinExistence type="predicted"/>
<evidence type="ECO:0000256" key="7">
    <source>
        <dbReference type="PROSITE-ProRule" id="PRU00042"/>
    </source>
</evidence>
<organism evidence="10 11">
    <name type="scientific">Phascolomyces articulosus</name>
    <dbReference type="NCBI Taxonomy" id="60185"/>
    <lineage>
        <taxon>Eukaryota</taxon>
        <taxon>Fungi</taxon>
        <taxon>Fungi incertae sedis</taxon>
        <taxon>Mucoromycota</taxon>
        <taxon>Mucoromycotina</taxon>
        <taxon>Mucoromycetes</taxon>
        <taxon>Mucorales</taxon>
        <taxon>Lichtheimiaceae</taxon>
        <taxon>Phascolomyces</taxon>
    </lineage>
</organism>
<sequence length="277" mass="32220">MPRKTSGPKLFKCTGHGDCDMVFTRSEHLARHERKHTGEKPFKCIVPGCERMFSRYDNMMQHTHTHERQQESNIVRSRRSSMVQSRTLPPPPTTPQHPFTIVPPSHHQVHQVVAVPSPPLPQQEPREQEYFMGAGSQHHHHHPHSHYNSGGQPTYDYFNDPNVMMERNWHQGEWTPPHQSPPTITKRRLSAIDLQTPIEHWSNGNNNDEESQHSDHDMAVDVTPDEYEAIQGFGKFRQEPIIRSPESPRVRMQVNFFRQNSLPVQESFQRPTRSHAI</sequence>
<dbReference type="PANTHER" id="PTHR40626:SF11">
    <property type="entry name" value="ZINC FINGER PROTEIN YPR022C"/>
    <property type="match status" value="1"/>
</dbReference>
<evidence type="ECO:0000256" key="6">
    <source>
        <dbReference type="ARBA" id="ARBA00023242"/>
    </source>
</evidence>
<dbReference type="FunFam" id="3.30.160.60:FF:002343">
    <property type="entry name" value="Zinc finger protein 33A"/>
    <property type="match status" value="1"/>
</dbReference>
<feature type="domain" description="C2H2-type" evidence="9">
    <location>
        <begin position="11"/>
        <end position="41"/>
    </location>
</feature>
<evidence type="ECO:0000256" key="3">
    <source>
        <dbReference type="ARBA" id="ARBA00022737"/>
    </source>
</evidence>
<dbReference type="InterPro" id="IPR013087">
    <property type="entry name" value="Znf_C2H2_type"/>
</dbReference>
<dbReference type="SMART" id="SM00355">
    <property type="entry name" value="ZnF_C2H2"/>
    <property type="match status" value="2"/>
</dbReference>
<gene>
    <name evidence="10" type="ORF">BDA99DRAFT_542984</name>
</gene>
<evidence type="ECO:0000256" key="8">
    <source>
        <dbReference type="SAM" id="MobiDB-lite"/>
    </source>
</evidence>
<dbReference type="GO" id="GO:0000981">
    <property type="term" value="F:DNA-binding transcription factor activity, RNA polymerase II-specific"/>
    <property type="evidence" value="ECO:0007669"/>
    <property type="project" value="InterPro"/>
</dbReference>
<feature type="domain" description="C2H2-type" evidence="9">
    <location>
        <begin position="42"/>
        <end position="71"/>
    </location>
</feature>
<dbReference type="SUPFAM" id="SSF57667">
    <property type="entry name" value="beta-beta-alpha zinc fingers"/>
    <property type="match status" value="1"/>
</dbReference>
<name>A0AAD5JZM2_9FUNG</name>
<comment type="subcellular location">
    <subcellularLocation>
        <location evidence="1">Nucleus</location>
    </subcellularLocation>
</comment>
<evidence type="ECO:0000256" key="2">
    <source>
        <dbReference type="ARBA" id="ARBA00022723"/>
    </source>
</evidence>
<dbReference type="InterPro" id="IPR036236">
    <property type="entry name" value="Znf_C2H2_sf"/>
</dbReference>
<feature type="compositionally biased region" description="Low complexity" evidence="8">
    <location>
        <begin position="96"/>
        <end position="108"/>
    </location>
</feature>
<dbReference type="GO" id="GO:0005634">
    <property type="term" value="C:nucleus"/>
    <property type="evidence" value="ECO:0007669"/>
    <property type="project" value="UniProtKB-SubCell"/>
</dbReference>
<evidence type="ECO:0000313" key="11">
    <source>
        <dbReference type="Proteomes" id="UP001209540"/>
    </source>
</evidence>
<evidence type="ECO:0000256" key="4">
    <source>
        <dbReference type="ARBA" id="ARBA00022771"/>
    </source>
</evidence>
<protein>
    <recommendedName>
        <fullName evidence="9">C2H2-type domain-containing protein</fullName>
    </recommendedName>
</protein>
<reference evidence="10" key="2">
    <citation type="submission" date="2023-02" db="EMBL/GenBank/DDBJ databases">
        <authorList>
            <consortium name="DOE Joint Genome Institute"/>
            <person name="Mondo S.J."/>
            <person name="Chang Y."/>
            <person name="Wang Y."/>
            <person name="Ahrendt S."/>
            <person name="Andreopoulos W."/>
            <person name="Barry K."/>
            <person name="Beard J."/>
            <person name="Benny G.L."/>
            <person name="Blankenship S."/>
            <person name="Bonito G."/>
            <person name="Cuomo C."/>
            <person name="Desiro A."/>
            <person name="Gervers K.A."/>
            <person name="Hundley H."/>
            <person name="Kuo A."/>
            <person name="LaButti K."/>
            <person name="Lang B.F."/>
            <person name="Lipzen A."/>
            <person name="O'Donnell K."/>
            <person name="Pangilinan J."/>
            <person name="Reynolds N."/>
            <person name="Sandor L."/>
            <person name="Smith M.W."/>
            <person name="Tsang A."/>
            <person name="Grigoriev I.V."/>
            <person name="Stajich J.E."/>
            <person name="Spatafora J.W."/>
        </authorList>
    </citation>
    <scope>NUCLEOTIDE SEQUENCE</scope>
    <source>
        <strain evidence="10">RSA 2281</strain>
    </source>
</reference>
<dbReference type="GO" id="GO:0000785">
    <property type="term" value="C:chromatin"/>
    <property type="evidence" value="ECO:0007669"/>
    <property type="project" value="TreeGrafter"/>
</dbReference>
<accession>A0AAD5JZM2</accession>
<dbReference type="PANTHER" id="PTHR40626">
    <property type="entry name" value="MIP31509P"/>
    <property type="match status" value="1"/>
</dbReference>
<dbReference type="PROSITE" id="PS50157">
    <property type="entry name" value="ZINC_FINGER_C2H2_2"/>
    <property type="match status" value="2"/>
</dbReference>
<dbReference type="Pfam" id="PF00096">
    <property type="entry name" value="zf-C2H2"/>
    <property type="match status" value="1"/>
</dbReference>
<comment type="caution">
    <text evidence="10">The sequence shown here is derived from an EMBL/GenBank/DDBJ whole genome shotgun (WGS) entry which is preliminary data.</text>
</comment>
<dbReference type="Proteomes" id="UP001209540">
    <property type="component" value="Unassembled WGS sequence"/>
</dbReference>
<feature type="region of interest" description="Disordered" evidence="8">
    <location>
        <begin position="63"/>
        <end position="108"/>
    </location>
</feature>
<keyword evidence="6" id="KW-0539">Nucleus</keyword>
<dbReference type="EMBL" id="JAIXMP010000043">
    <property type="protein sequence ID" value="KAI9247134.1"/>
    <property type="molecule type" value="Genomic_DNA"/>
</dbReference>
<dbReference type="AlphaFoldDB" id="A0AAD5JZM2"/>
<evidence type="ECO:0000259" key="9">
    <source>
        <dbReference type="PROSITE" id="PS50157"/>
    </source>
</evidence>
<dbReference type="Gene3D" id="3.30.160.60">
    <property type="entry name" value="Classic Zinc Finger"/>
    <property type="match status" value="2"/>
</dbReference>
<dbReference type="PROSITE" id="PS00028">
    <property type="entry name" value="ZINC_FINGER_C2H2_1"/>
    <property type="match status" value="1"/>
</dbReference>
<keyword evidence="3" id="KW-0677">Repeat</keyword>
<keyword evidence="4 7" id="KW-0863">Zinc-finger</keyword>
<dbReference type="GO" id="GO:0000978">
    <property type="term" value="F:RNA polymerase II cis-regulatory region sequence-specific DNA binding"/>
    <property type="evidence" value="ECO:0007669"/>
    <property type="project" value="InterPro"/>
</dbReference>
<evidence type="ECO:0000313" key="10">
    <source>
        <dbReference type="EMBL" id="KAI9247134.1"/>
    </source>
</evidence>
<keyword evidence="11" id="KW-1185">Reference proteome</keyword>
<evidence type="ECO:0000256" key="1">
    <source>
        <dbReference type="ARBA" id="ARBA00004123"/>
    </source>
</evidence>